<feature type="domain" description="STAS" evidence="1">
    <location>
        <begin position="1"/>
        <end position="95"/>
    </location>
</feature>
<dbReference type="AlphaFoldDB" id="A0A5C5QAS3"/>
<dbReference type="Gene3D" id="3.30.750.24">
    <property type="entry name" value="STAS domain"/>
    <property type="match status" value="1"/>
</dbReference>
<dbReference type="EMBL" id="LT629689">
    <property type="protein sequence ID" value="SDE65510.1"/>
    <property type="molecule type" value="Genomic_DNA"/>
</dbReference>
<dbReference type="InterPro" id="IPR058548">
    <property type="entry name" value="MlaB-like_STAS"/>
</dbReference>
<dbReference type="SUPFAM" id="SSF52091">
    <property type="entry name" value="SpoIIaa-like"/>
    <property type="match status" value="1"/>
</dbReference>
<organism evidence="3 5">
    <name type="scientific">Pseudomonas extremaustralis</name>
    <dbReference type="NCBI Taxonomy" id="359110"/>
    <lineage>
        <taxon>Bacteria</taxon>
        <taxon>Pseudomonadati</taxon>
        <taxon>Pseudomonadota</taxon>
        <taxon>Gammaproteobacteria</taxon>
        <taxon>Pseudomonadales</taxon>
        <taxon>Pseudomonadaceae</taxon>
        <taxon>Pseudomonas</taxon>
    </lineage>
</organism>
<evidence type="ECO:0000313" key="5">
    <source>
        <dbReference type="Proteomes" id="UP000317951"/>
    </source>
</evidence>
<gene>
    <name evidence="3" type="ORF">FIV36_18620</name>
    <name evidence="2" type="ORF">SAMN05216591_0513</name>
</gene>
<protein>
    <submittedName>
        <fullName evidence="2">Anti-anti-sigma factor</fullName>
    </submittedName>
    <submittedName>
        <fullName evidence="3">STAS domain-containing protein</fullName>
    </submittedName>
</protein>
<dbReference type="PANTHER" id="PTHR35849:SF2">
    <property type="entry name" value="BLR2341 PROTEIN"/>
    <property type="match status" value="1"/>
</dbReference>
<dbReference type="Pfam" id="PF13466">
    <property type="entry name" value="STAS_2"/>
    <property type="match status" value="1"/>
</dbReference>
<dbReference type="PANTHER" id="PTHR35849">
    <property type="entry name" value="BLR2341 PROTEIN"/>
    <property type="match status" value="1"/>
</dbReference>
<dbReference type="InterPro" id="IPR036513">
    <property type="entry name" value="STAS_dom_sf"/>
</dbReference>
<dbReference type="EMBL" id="VFET01000015">
    <property type="protein sequence ID" value="TWS02953.1"/>
    <property type="molecule type" value="Genomic_DNA"/>
</dbReference>
<sequence length="95" mass="9850">MPITLDTFDGTTHVSIDGELTIYTVAELAATLLPHVGAAPRLALDLSQITEIDGAGVQWLAVIRREAASSGTTVSLAAQSQAVAQTLQLCGDAIF</sequence>
<reference evidence="2 4" key="1">
    <citation type="submission" date="2016-10" db="EMBL/GenBank/DDBJ databases">
        <authorList>
            <person name="Varghese N."/>
            <person name="Submissions S."/>
        </authorList>
    </citation>
    <scope>NUCLEOTIDE SEQUENCE [LARGE SCALE GENOMIC DNA]</scope>
    <source>
        <strain evidence="2 4">DSM 17835</strain>
    </source>
</reference>
<dbReference type="CDD" id="cd07043">
    <property type="entry name" value="STAS_anti-anti-sigma_factors"/>
    <property type="match status" value="1"/>
</dbReference>
<dbReference type="Proteomes" id="UP000317951">
    <property type="component" value="Unassembled WGS sequence"/>
</dbReference>
<dbReference type="InterPro" id="IPR052746">
    <property type="entry name" value="MlaB_ABC_Transporter"/>
</dbReference>
<evidence type="ECO:0000313" key="2">
    <source>
        <dbReference type="EMBL" id="SDE65510.1"/>
    </source>
</evidence>
<dbReference type="OrthoDB" id="3296574at2"/>
<dbReference type="Proteomes" id="UP000182858">
    <property type="component" value="Chromosome I"/>
</dbReference>
<evidence type="ECO:0000313" key="4">
    <source>
        <dbReference type="Proteomes" id="UP000182858"/>
    </source>
</evidence>
<dbReference type="RefSeq" id="WP_010567246.1">
    <property type="nucleotide sequence ID" value="NZ_LT629689.1"/>
</dbReference>
<dbReference type="InterPro" id="IPR002645">
    <property type="entry name" value="STAS_dom"/>
</dbReference>
<dbReference type="GeneID" id="78552053"/>
<accession>A0A5C5QAS3</accession>
<dbReference type="PROSITE" id="PS50801">
    <property type="entry name" value="STAS"/>
    <property type="match status" value="1"/>
</dbReference>
<evidence type="ECO:0000259" key="1">
    <source>
        <dbReference type="PROSITE" id="PS50801"/>
    </source>
</evidence>
<name>A0A5C5QAS3_9PSED</name>
<reference evidence="3 5" key="2">
    <citation type="submission" date="2019-06" db="EMBL/GenBank/DDBJ databases">
        <title>Pseudomonas bimorpha sp. nov. isolated from bovine raw milk and skim milk concentrate.</title>
        <authorList>
            <person name="Hofmann K."/>
            <person name="Huptas C."/>
            <person name="Doll E."/>
            <person name="Scherer S."/>
            <person name="Wenning M."/>
        </authorList>
    </citation>
    <scope>NUCLEOTIDE SEQUENCE [LARGE SCALE GENOMIC DNA]</scope>
    <source>
        <strain evidence="3 5">DSM 17835</strain>
    </source>
</reference>
<proteinExistence type="predicted"/>
<keyword evidence="4" id="KW-1185">Reference proteome</keyword>
<evidence type="ECO:0000313" key="3">
    <source>
        <dbReference type="EMBL" id="TWS02953.1"/>
    </source>
</evidence>